<accession>A0A7X6K793</accession>
<keyword evidence="2" id="KW-1185">Reference proteome</keyword>
<proteinExistence type="predicted"/>
<organism evidence="1 2">
    <name type="scientific">Arthrobacter mobilis</name>
    <dbReference type="NCBI Taxonomy" id="2724944"/>
    <lineage>
        <taxon>Bacteria</taxon>
        <taxon>Bacillati</taxon>
        <taxon>Actinomycetota</taxon>
        <taxon>Actinomycetes</taxon>
        <taxon>Micrococcales</taxon>
        <taxon>Micrococcaceae</taxon>
        <taxon>Arthrobacter</taxon>
    </lineage>
</organism>
<dbReference type="Proteomes" id="UP000544090">
    <property type="component" value="Unassembled WGS sequence"/>
</dbReference>
<comment type="caution">
    <text evidence="1">The sequence shown here is derived from an EMBL/GenBank/DDBJ whole genome shotgun (WGS) entry which is preliminary data.</text>
</comment>
<dbReference type="EMBL" id="JAAZSQ010000024">
    <property type="protein sequence ID" value="NKX56456.1"/>
    <property type="molecule type" value="Genomic_DNA"/>
</dbReference>
<evidence type="ECO:0000313" key="1">
    <source>
        <dbReference type="EMBL" id="NKX56456.1"/>
    </source>
</evidence>
<name>A0A7X6K793_9MICC</name>
<evidence type="ECO:0000313" key="2">
    <source>
        <dbReference type="Proteomes" id="UP000544090"/>
    </source>
</evidence>
<gene>
    <name evidence="1" type="ORF">HGG74_18380</name>
</gene>
<protein>
    <submittedName>
        <fullName evidence="1">Uncharacterized protein</fullName>
    </submittedName>
</protein>
<sequence>MATAQGLFNLLTGLWPLVHYRSFEAVTGPKTDQWLVKCVGGLGAAGGYAQLRAGTSAGGKAAARRLGAGMAATFAAIDLVYAGSGRISRIYLLDAVVELGWLAGWAASASQARKTARRAGQRQPGN</sequence>
<dbReference type="AlphaFoldDB" id="A0A7X6K793"/>
<reference evidence="1 2" key="1">
    <citation type="submission" date="2020-04" db="EMBL/GenBank/DDBJ databases">
        <title>Arthrobacter sp. nov.</title>
        <authorList>
            <person name="Liu S."/>
        </authorList>
    </citation>
    <scope>NUCLEOTIDE SEQUENCE [LARGE SCALE GENOMIC DNA]</scope>
    <source>
        <strain evidence="1 2">E918</strain>
    </source>
</reference>